<keyword evidence="2" id="KW-0812">Transmembrane</keyword>
<name>A0A8T4GSC2_9EURY</name>
<evidence type="ECO:0000256" key="2">
    <source>
        <dbReference type="SAM" id="Phobius"/>
    </source>
</evidence>
<reference evidence="3" key="1">
    <citation type="submission" date="2021-03" db="EMBL/GenBank/DDBJ databases">
        <title>Genomic Encyclopedia of Type Strains, Phase IV (KMG-IV): sequencing the most valuable type-strain genomes for metagenomic binning, comparative biology and taxonomic classification.</title>
        <authorList>
            <person name="Goeker M."/>
        </authorList>
    </citation>
    <scope>NUCLEOTIDE SEQUENCE</scope>
    <source>
        <strain evidence="3">DSM 26232</strain>
    </source>
</reference>
<feature type="compositionally biased region" description="Low complexity" evidence="1">
    <location>
        <begin position="306"/>
        <end position="331"/>
    </location>
</feature>
<keyword evidence="4" id="KW-1185">Reference proteome</keyword>
<feature type="region of interest" description="Disordered" evidence="1">
    <location>
        <begin position="658"/>
        <end position="697"/>
    </location>
</feature>
<keyword evidence="2" id="KW-0472">Membrane</keyword>
<dbReference type="EMBL" id="JAGGLC010000001">
    <property type="protein sequence ID" value="MBP1985937.1"/>
    <property type="molecule type" value="Genomic_DNA"/>
</dbReference>
<feature type="compositionally biased region" description="Low complexity" evidence="1">
    <location>
        <begin position="367"/>
        <end position="376"/>
    </location>
</feature>
<feature type="compositionally biased region" description="Polar residues" evidence="1">
    <location>
        <begin position="341"/>
        <end position="359"/>
    </location>
</feature>
<keyword evidence="2" id="KW-1133">Transmembrane helix</keyword>
<organism evidence="3 4">
    <name type="scientific">Halolamina salifodinae</name>
    <dbReference type="NCBI Taxonomy" id="1202767"/>
    <lineage>
        <taxon>Archaea</taxon>
        <taxon>Methanobacteriati</taxon>
        <taxon>Methanobacteriota</taxon>
        <taxon>Stenosarchaea group</taxon>
        <taxon>Halobacteria</taxon>
        <taxon>Halobacteriales</taxon>
        <taxon>Haloferacaceae</taxon>
    </lineage>
</organism>
<feature type="transmembrane region" description="Helical" evidence="2">
    <location>
        <begin position="1202"/>
        <end position="1229"/>
    </location>
</feature>
<feature type="compositionally biased region" description="Polar residues" evidence="1">
    <location>
        <begin position="677"/>
        <end position="694"/>
    </location>
</feature>
<protein>
    <submittedName>
        <fullName evidence="3">Uncharacterized protein</fullName>
    </submittedName>
</protein>
<gene>
    <name evidence="3" type="ORF">J2753_000410</name>
</gene>
<feature type="compositionally biased region" description="Polar residues" evidence="1">
    <location>
        <begin position="407"/>
        <end position="419"/>
    </location>
</feature>
<proteinExistence type="predicted"/>
<feature type="compositionally biased region" description="Low complexity" evidence="1">
    <location>
        <begin position="658"/>
        <end position="676"/>
    </location>
</feature>
<dbReference type="OrthoDB" id="221478at2157"/>
<dbReference type="Proteomes" id="UP000823736">
    <property type="component" value="Unassembled WGS sequence"/>
</dbReference>
<feature type="region of interest" description="Disordered" evidence="1">
    <location>
        <begin position="618"/>
        <end position="639"/>
    </location>
</feature>
<evidence type="ECO:0000313" key="3">
    <source>
        <dbReference type="EMBL" id="MBP1985937.1"/>
    </source>
</evidence>
<feature type="compositionally biased region" description="Polar residues" evidence="1">
    <location>
        <begin position="288"/>
        <end position="305"/>
    </location>
</feature>
<feature type="transmembrane region" description="Helical" evidence="2">
    <location>
        <begin position="1235"/>
        <end position="1258"/>
    </location>
</feature>
<evidence type="ECO:0000313" key="4">
    <source>
        <dbReference type="Proteomes" id="UP000823736"/>
    </source>
</evidence>
<dbReference type="RefSeq" id="WP_209489975.1">
    <property type="nucleotide sequence ID" value="NZ_JAGGLC010000001.1"/>
</dbReference>
<evidence type="ECO:0000256" key="1">
    <source>
        <dbReference type="SAM" id="MobiDB-lite"/>
    </source>
</evidence>
<accession>A0A8T4GSC2</accession>
<sequence length="1278" mass="131597">MSELREKLVLAFVVALVGLSPVVGVVGTAAAAPSSPPAGMTALADANVQDIRPDGVSTNVTESDLQGAIYVSRHASTTEVSIVTDNQAEKVGNGSSPSDVAKQAVCSSPAAGKNPNFNCDHGSSLALVVSDDQNHEGREIAVRTSVLKEALGYVPNYLTVKNNETGQQWQYAATVEDGWLTATAEHFSSNSVTWESSVSITSTGAANGTQFQYHISELDAASDPTVNLTGVATTQNDTVTGSATSGTIAADISGTETPPSTTLTLFGNGFGSRWDNQSHAGVGDGHSGSITVDGSLSDTSEASAPTVTVTGNTTTQSKSSSWSGVSNGASKTVSVGGNAPPSGQSVTFTGEESTFAESRSGTGVSGGSSTSISVGGDESPRNAQITFIGGASPSPHSIVSDQGDGATESSQNMVGDSGNNDLMKSAVQFTPSAGEKIKNLTVDIASVSGSDTGTGISVYLVPGTIDSTYREGTKIATWDPTWSTGEQTISVSGADVTGGQTYHLEFVTESTDSDGSTDMLTLKTDDSGNDKSGYSAGGSTYNIYGWGDVRMAFSATQNPSVDVDGDGTADASYSGTLSNGETMTKSVSSLSTGSVTLDFGGSGAPYDWSLSYDRVEHTEDPSVDADGDGTADATYSGTLAPGQTATVSISALSTGSNTLSVSTASSTTTGLSASWTERTQTDNPSVTLDSVTESHTGKLADGETVTLSWAPSDLTAGASNSYSISLASVSTGSPAMTADYSLSINEVDAAKNPSVDIDNDGIPEASVTGLMTGTDSQNFSISPSLSDDSWAVSSTGSPVTIEAVITETTVTGSAGVELNNVSNSTSGLAEGDTQTLTLPQSAIVEGTNVLNISAGDGSLSGDAPAPKVALNYSHDALDRQSVQYESGRWVESYNVSKSFASSRENVWMNTTFEHNVVSIRSVEMRVDGGSWSTVADSNYQLEQNDVAVDVDEAYGGDIPENTTVDVRFVGGRVDPVGMEVTILEASAPNEDLNSKIRVDSQTDDSYIDVGPTAQGDRIHYTHEESWDANSFVLVDSGGSQELHVPGARADDTFRVSTVATRANLSTGDAKIRVIETGSTPQFKIGPGPSGPGDQISLTHYQTSSGTTYLLKEILPESTSLIDSAVANSPVTLTVEDKDWKVGIFVGDGSGTKGDPEQQDTEQTGQGGVTLGSSLFIVLSVVLLAGVWFVSQKFGRGRISTERFALGAVVVIGIFGLEIISAASLVAGIANGIATFLGGAASSWPLLILAGAAIIYYWLRQRGKPNNVVKFEIPGRGEN</sequence>
<comment type="caution">
    <text evidence="3">The sequence shown here is derived from an EMBL/GenBank/DDBJ whole genome shotgun (WGS) entry which is preliminary data.</text>
</comment>
<feature type="region of interest" description="Disordered" evidence="1">
    <location>
        <begin position="276"/>
        <end position="419"/>
    </location>
</feature>
<feature type="transmembrane region" description="Helical" evidence="2">
    <location>
        <begin position="1170"/>
        <end position="1190"/>
    </location>
</feature>
<dbReference type="AlphaFoldDB" id="A0A8T4GSC2"/>